<feature type="transmembrane region" description="Helical" evidence="6">
    <location>
        <begin position="434"/>
        <end position="458"/>
    </location>
</feature>
<dbReference type="PANTHER" id="PTHR42948:SF1">
    <property type="entry name" value="TRANSPORTER"/>
    <property type="match status" value="1"/>
</dbReference>
<evidence type="ECO:0000313" key="7">
    <source>
        <dbReference type="EMBL" id="BBO33214.1"/>
    </source>
</evidence>
<dbReference type="GO" id="GO:0016020">
    <property type="term" value="C:membrane"/>
    <property type="evidence" value="ECO:0007669"/>
    <property type="project" value="UniProtKB-SubCell"/>
</dbReference>
<feature type="transmembrane region" description="Helical" evidence="6">
    <location>
        <begin position="479"/>
        <end position="501"/>
    </location>
</feature>
<feature type="transmembrane region" description="Helical" evidence="6">
    <location>
        <begin position="317"/>
        <end position="339"/>
    </location>
</feature>
<feature type="transmembrane region" description="Helical" evidence="6">
    <location>
        <begin position="94"/>
        <end position="122"/>
    </location>
</feature>
<dbReference type="AlphaFoldDB" id="A0A5K7X8T9"/>
<dbReference type="Proteomes" id="UP000326837">
    <property type="component" value="Chromosome"/>
</dbReference>
<evidence type="ECO:0000256" key="3">
    <source>
        <dbReference type="ARBA" id="ARBA00022692"/>
    </source>
</evidence>
<evidence type="ECO:0000256" key="2">
    <source>
        <dbReference type="ARBA" id="ARBA00022448"/>
    </source>
</evidence>
<evidence type="ECO:0000256" key="1">
    <source>
        <dbReference type="ARBA" id="ARBA00004141"/>
    </source>
</evidence>
<keyword evidence="5 6" id="KW-0472">Membrane</keyword>
<dbReference type="SUPFAM" id="SSF161070">
    <property type="entry name" value="SNF-like"/>
    <property type="match status" value="1"/>
</dbReference>
<evidence type="ECO:0000256" key="5">
    <source>
        <dbReference type="ARBA" id="ARBA00023136"/>
    </source>
</evidence>
<sequence>MSEKPGGEQWTSRMGVIMAVAGSAVGIGNYLRFPGLAVEHGGGAFMLPYFVALLVLGIPLSWAEWTMGRYGGIRGFNSAPGIYSVIWRHPAAKYFGALALMIPLIVYMYYVLIEAWCLSYAIDYLTGDLMTGHGGRIDQVIAGMDVADDGAELSSATKVAAFSKYFDEFIGAGQDGSAIFGGRGVWLVILTSVFLLNFACIYRGLSHGIEKLCNIAIPVLFVLSFAVLFRVLTLGTPDPSKPDQNLMAGLAFMWEPNEEAIAELKNPKTWLDAAGQIFFTLGVGFGIIINYSSYLRRKDDIALSSLTATSINEFSEVCHGGLITIPAAFVFLGIGGLAATNLDSTFAVGFVALPNVFDAMWGGRLFGFMWYFMLFTAAIAASVSMLQPCIAFLEEGFGLKRRASAAILGGVSAFGCVFVLYFSKGSVALDTFDFWVGTFLMFMLALVQTILYGWVLGIERGHQELHQGANLNVPYFVQYVLKYVTPTYLITVLIAFIWLKLGSQLETVGKSVVAQLSLAIIAILLGGLMVMTWSAGRRWSREGRFKGLDAIGEQRLEPGETR</sequence>
<name>A0A5K7X8T9_9BACT</name>
<feature type="transmembrane region" description="Helical" evidence="6">
    <location>
        <begin position="43"/>
        <end position="63"/>
    </location>
</feature>
<feature type="transmembrane region" description="Helical" evidence="6">
    <location>
        <begin position="212"/>
        <end position="232"/>
    </location>
</feature>
<feature type="transmembrane region" description="Helical" evidence="6">
    <location>
        <begin position="185"/>
        <end position="205"/>
    </location>
</feature>
<comment type="subcellular location">
    <subcellularLocation>
        <location evidence="1">Membrane</location>
        <topology evidence="1">Multi-pass membrane protein</topology>
    </subcellularLocation>
</comment>
<evidence type="ECO:0000256" key="6">
    <source>
        <dbReference type="SAM" id="Phobius"/>
    </source>
</evidence>
<organism evidence="7 8">
    <name type="scientific">Lacipirellula parvula</name>
    <dbReference type="NCBI Taxonomy" id="2650471"/>
    <lineage>
        <taxon>Bacteria</taxon>
        <taxon>Pseudomonadati</taxon>
        <taxon>Planctomycetota</taxon>
        <taxon>Planctomycetia</taxon>
        <taxon>Pirellulales</taxon>
        <taxon>Lacipirellulaceae</taxon>
        <taxon>Lacipirellula</taxon>
    </lineage>
</organism>
<dbReference type="PROSITE" id="PS50267">
    <property type="entry name" value="NA_NEUROTRAN_SYMP_3"/>
    <property type="match status" value="1"/>
</dbReference>
<keyword evidence="8" id="KW-1185">Reference proteome</keyword>
<accession>A0A5K7X8T9</accession>
<keyword evidence="4 6" id="KW-1133">Transmembrane helix</keyword>
<keyword evidence="2" id="KW-0813">Transport</keyword>
<dbReference type="EMBL" id="AP021861">
    <property type="protein sequence ID" value="BBO33214.1"/>
    <property type="molecule type" value="Genomic_DNA"/>
</dbReference>
<feature type="transmembrane region" description="Helical" evidence="6">
    <location>
        <begin position="513"/>
        <end position="536"/>
    </location>
</feature>
<evidence type="ECO:0000313" key="8">
    <source>
        <dbReference type="Proteomes" id="UP000326837"/>
    </source>
</evidence>
<dbReference type="InterPro" id="IPR000175">
    <property type="entry name" value="Na/ntran_symport"/>
</dbReference>
<evidence type="ECO:0000256" key="4">
    <source>
        <dbReference type="ARBA" id="ARBA00022989"/>
    </source>
</evidence>
<dbReference type="KEGG" id="lpav:PLANPX_2826"/>
<gene>
    <name evidence="7" type="ORF">PLANPX_2826</name>
</gene>
<reference evidence="8" key="1">
    <citation type="submission" date="2019-10" db="EMBL/GenBank/DDBJ databases">
        <title>Lacipirellula parvula gen. nov., sp. nov., representing a lineage of planctomycetes widespread in freshwater anoxic habitats, and description of the family Lacipirellulaceae.</title>
        <authorList>
            <person name="Dedysh S.N."/>
            <person name="Kulichevskaya I.S."/>
            <person name="Beletsky A.V."/>
            <person name="Rakitin A.L."/>
            <person name="Mardanov A.V."/>
            <person name="Ivanova A.A."/>
            <person name="Saltykova V.X."/>
            <person name="Rijpstra W.I.C."/>
            <person name="Sinninghe Damste J.S."/>
            <person name="Ravin N.V."/>
        </authorList>
    </citation>
    <scope>NUCLEOTIDE SEQUENCE [LARGE SCALE GENOMIC DNA]</scope>
    <source>
        <strain evidence="8">PX69</strain>
    </source>
</reference>
<protein>
    <submittedName>
        <fullName evidence="7">Sodium-dependent transporter</fullName>
    </submittedName>
</protein>
<keyword evidence="3 6" id="KW-0812">Transmembrane</keyword>
<dbReference type="RefSeq" id="WP_152099041.1">
    <property type="nucleotide sequence ID" value="NZ_AP021861.1"/>
</dbReference>
<dbReference type="NCBIfam" id="NF037979">
    <property type="entry name" value="Na_transp"/>
    <property type="match status" value="1"/>
</dbReference>
<dbReference type="PANTHER" id="PTHR42948">
    <property type="entry name" value="TRANSPORTER"/>
    <property type="match status" value="1"/>
</dbReference>
<feature type="transmembrane region" description="Helical" evidence="6">
    <location>
        <begin position="273"/>
        <end position="296"/>
    </location>
</feature>
<dbReference type="InterPro" id="IPR037272">
    <property type="entry name" value="SNS_sf"/>
</dbReference>
<dbReference type="PRINTS" id="PR00176">
    <property type="entry name" value="NANEUSMPORT"/>
</dbReference>
<feature type="transmembrane region" description="Helical" evidence="6">
    <location>
        <begin position="12"/>
        <end position="31"/>
    </location>
</feature>
<dbReference type="Pfam" id="PF00209">
    <property type="entry name" value="SNF"/>
    <property type="match status" value="1"/>
</dbReference>
<feature type="transmembrane region" description="Helical" evidence="6">
    <location>
        <begin position="368"/>
        <end position="393"/>
    </location>
</feature>
<proteinExistence type="predicted"/>
<feature type="transmembrane region" description="Helical" evidence="6">
    <location>
        <begin position="405"/>
        <end position="422"/>
    </location>
</feature>